<dbReference type="PIRSF" id="PIRSF028983">
    <property type="entry name" value="BCP1"/>
    <property type="match status" value="1"/>
</dbReference>
<evidence type="ECO:0000313" key="6">
    <source>
        <dbReference type="Proteomes" id="UP000191024"/>
    </source>
</evidence>
<feature type="region of interest" description="Disordered" evidence="4">
    <location>
        <begin position="1"/>
        <end position="35"/>
    </location>
</feature>
<dbReference type="PANTHER" id="PTHR13261">
    <property type="entry name" value="BRCA2 AND CDKN1A INTERACTING PROTEIN"/>
    <property type="match status" value="1"/>
</dbReference>
<dbReference type="InterPro" id="IPR025602">
    <property type="entry name" value="BCP1_family"/>
</dbReference>
<keyword evidence="3" id="KW-0539">Nucleus</keyword>
<dbReference type="GO" id="GO:0015031">
    <property type="term" value="P:protein transport"/>
    <property type="evidence" value="ECO:0007669"/>
    <property type="project" value="UniProtKB-KW"/>
</dbReference>
<evidence type="ECO:0000256" key="3">
    <source>
        <dbReference type="PIRNR" id="PIRNR028983"/>
    </source>
</evidence>
<keyword evidence="3" id="KW-0813">Transport</keyword>
<dbReference type="PANTHER" id="PTHR13261:SF0">
    <property type="entry name" value="BRCA2 AND CDKN1A-INTERACTING PROTEIN"/>
    <property type="match status" value="1"/>
</dbReference>
<evidence type="ECO:0000256" key="2">
    <source>
        <dbReference type="ARBA" id="ARBA00014649"/>
    </source>
</evidence>
<dbReference type="OrthoDB" id="27543at2759"/>
<gene>
    <name evidence="5" type="ORF">LAMI_0E13476G</name>
</gene>
<keyword evidence="3" id="KW-0653">Protein transport</keyword>
<comment type="function">
    <text evidence="3">Involved in nuclear export, actin cytoskeleton organization and vesicular transport.</text>
</comment>
<evidence type="ECO:0000256" key="1">
    <source>
        <dbReference type="ARBA" id="ARBA00006781"/>
    </source>
</evidence>
<reference evidence="5 6" key="1">
    <citation type="submission" date="2016-03" db="EMBL/GenBank/DDBJ databases">
        <authorList>
            <person name="Devillers H."/>
        </authorList>
    </citation>
    <scope>NUCLEOTIDE SEQUENCE [LARGE SCALE GENOMIC DNA]</scope>
    <source>
        <strain evidence="5">CBS 11717</strain>
    </source>
</reference>
<dbReference type="Proteomes" id="UP000191024">
    <property type="component" value="Chromosome E"/>
</dbReference>
<organism evidence="5 6">
    <name type="scientific">Lachancea mirantina</name>
    <dbReference type="NCBI Taxonomy" id="1230905"/>
    <lineage>
        <taxon>Eukaryota</taxon>
        <taxon>Fungi</taxon>
        <taxon>Dikarya</taxon>
        <taxon>Ascomycota</taxon>
        <taxon>Saccharomycotina</taxon>
        <taxon>Saccharomycetes</taxon>
        <taxon>Saccharomycetales</taxon>
        <taxon>Saccharomycetaceae</taxon>
        <taxon>Lachancea</taxon>
    </lineage>
</organism>
<dbReference type="GO" id="GO:0005634">
    <property type="term" value="C:nucleus"/>
    <property type="evidence" value="ECO:0007669"/>
    <property type="project" value="UniProtKB-SubCell"/>
</dbReference>
<evidence type="ECO:0000256" key="4">
    <source>
        <dbReference type="SAM" id="MobiDB-lite"/>
    </source>
</evidence>
<evidence type="ECO:0000313" key="5">
    <source>
        <dbReference type="EMBL" id="SCU93173.1"/>
    </source>
</evidence>
<dbReference type="Pfam" id="PF13862">
    <property type="entry name" value="BCCIP"/>
    <property type="match status" value="1"/>
</dbReference>
<name>A0A1G4JQW3_9SACH</name>
<sequence length="270" mass="30891">MVQSVKVSEIVKRRRETEDSDSDIDISSTDSETEVGLDQNEEVVNVDFDFYDGNKNVDFHALKHLMRQLFGSHESNRIQLSALADMILDSPTTTIKTDGPESDPYSFLSLVDYKANRNSDYAQYLHKIDDRLSKQLNKIEASNQSCAMLLGERLINMPPEIIAPLYRITLEDALKNSGNGKHYDWYVIVSRKFEVNLDVDQDEQQKQSAKKRARTAEIDYFHPEDAFFERHAALHFDGDGRKGLIPTYVVISHDSLNKAIAECELEIAKW</sequence>
<proteinExistence type="inferred from homology"/>
<comment type="subcellular location">
    <subcellularLocation>
        <location evidence="3">Nucleus</location>
    </subcellularLocation>
</comment>
<dbReference type="EMBL" id="LT598465">
    <property type="protein sequence ID" value="SCU93173.1"/>
    <property type="molecule type" value="Genomic_DNA"/>
</dbReference>
<protein>
    <recommendedName>
        <fullName evidence="2 3">Protein BCP1</fullName>
    </recommendedName>
</protein>
<comment type="similarity">
    <text evidence="1 3">Belongs to the BCP1 family.</text>
</comment>
<keyword evidence="6" id="KW-1185">Reference proteome</keyword>
<dbReference type="STRING" id="1230905.A0A1G4JQW3"/>
<accession>A0A1G4JQW3</accession>
<dbReference type="AlphaFoldDB" id="A0A1G4JQW3"/>